<dbReference type="KEGG" id="vg:65101199"/>
<protein>
    <submittedName>
        <fullName evidence="2">Nonstructural protein</fullName>
    </submittedName>
</protein>
<evidence type="ECO:0000313" key="3">
    <source>
        <dbReference type="Proteomes" id="UP000503247"/>
    </source>
</evidence>
<dbReference type="RefSeq" id="YP_010086086.1">
    <property type="nucleotide sequence ID" value="NC_055316.1"/>
</dbReference>
<dbReference type="InterPro" id="IPR039434">
    <property type="entry name" value="NSs-like"/>
</dbReference>
<accession>F2W3T4</accession>
<dbReference type="GeneID" id="65101199"/>
<name>F2W3T4_9VIRU</name>
<keyword evidence="3" id="KW-1185">Reference proteome</keyword>
<dbReference type="Proteomes" id="UP000503247">
    <property type="component" value="Genome"/>
</dbReference>
<feature type="compositionally biased region" description="Basic and acidic residues" evidence="1">
    <location>
        <begin position="281"/>
        <end position="294"/>
    </location>
</feature>
<dbReference type="EMBL" id="HM119433">
    <property type="protein sequence ID" value="AEA30086.1"/>
    <property type="molecule type" value="Genomic_RNA"/>
</dbReference>
<proteinExistence type="predicted"/>
<feature type="region of interest" description="Disordered" evidence="1">
    <location>
        <begin position="274"/>
        <end position="294"/>
    </location>
</feature>
<reference evidence="2 3" key="1">
    <citation type="journal article" date="2011" name="J. Virol.">
        <title>Characterization of the Candiru antigenic complex (Bunyaviridae: Phlebovirus), a highly diverse and reassorting group of viruses affecting humans in tropical America.</title>
        <authorList>
            <person name="Palacios G."/>
            <person name="Tesh R."/>
            <person name="Travassos da Rosa A."/>
            <person name="Savji N."/>
            <person name="Sze W."/>
            <person name="Jain K."/>
            <person name="Serge R."/>
            <person name="Guzman H."/>
            <person name="Guevara C."/>
            <person name="Nunes M.R."/>
            <person name="Nunes-Neto J.P."/>
            <person name="Kochel T."/>
            <person name="Hutchison S."/>
            <person name="Vasconcelos P.F."/>
            <person name="Lipkin W.I."/>
        </authorList>
    </citation>
    <scope>NUCLEOTIDE SEQUENCE [LARGE SCALE GENOMIC DNA]</scope>
</reference>
<dbReference type="Pfam" id="PF11073">
    <property type="entry name" value="NSs"/>
    <property type="match status" value="1"/>
</dbReference>
<sequence>MSSMLNYTYDLPHITRCATNSKRVFVEYEAFNGLHHSPICRYKGAEFPCTSFKATDKIAYRLSKFIDNGELPRCWGKHHQQVTGSSPSFFDTTINKISYLNLERQLKWSEPNLKEALSWPLGVPTLAFFKLSRVDSYVFNWEEKCLLMTLIMRCGEGDQIDQSLVNLYKKMIVELNNREIAHLNFTGQDIEKEIAYVQVLRMLTAIPYDYYESEFHSLLYDYVKELSMVITPHLLGNRKWTPLATMDPRFMGLVDEWDSDFDSDFDQDELLEWDAAPASQDRGDGKEERVEGVF</sequence>
<evidence type="ECO:0000313" key="2">
    <source>
        <dbReference type="EMBL" id="AEA30086.1"/>
    </source>
</evidence>
<evidence type="ECO:0000256" key="1">
    <source>
        <dbReference type="SAM" id="MobiDB-lite"/>
    </source>
</evidence>
<organism evidence="2 3">
    <name type="scientific">Turuna virus</name>
    <dbReference type="NCBI Taxonomy" id="629737"/>
    <lineage>
        <taxon>Viruses</taxon>
        <taxon>Riboviria</taxon>
        <taxon>Orthornavirae</taxon>
        <taxon>Negarnaviricota</taxon>
        <taxon>Polyploviricotina</taxon>
        <taxon>Bunyaviricetes</taxon>
        <taxon>Hareavirales</taxon>
        <taxon>Phenuiviridae</taxon>
        <taxon>Phlebovirus</taxon>
        <taxon>Phlebovirus turunaense</taxon>
    </lineage>
</organism>